<reference evidence="3" key="1">
    <citation type="submission" date="2017-02" db="EMBL/GenBank/DDBJ databases">
        <title>Delineation of Paenibacillus larvae strains originating from foulbrood outbreaks.</title>
        <authorList>
            <person name="Beims H."/>
            <person name="Bunk B."/>
            <person name="Sproeer C."/>
            <person name="Mohr K.I."/>
            <person name="Pradella S."/>
            <person name="Guenther G."/>
            <person name="Rohde M."/>
            <person name="von der Ohe W."/>
            <person name="Steinert M."/>
        </authorList>
    </citation>
    <scope>NUCLEOTIDE SEQUENCE [LARGE SCALE GENOMIC DNA]</scope>
    <source>
        <strain evidence="3">Eric_III</strain>
    </source>
</reference>
<dbReference type="Proteomes" id="UP000239833">
    <property type="component" value="Chromosome"/>
</dbReference>
<organism evidence="2 3">
    <name type="scientific">Paenibacillus larvae subsp. larvae</name>
    <dbReference type="NCBI Taxonomy" id="147375"/>
    <lineage>
        <taxon>Bacteria</taxon>
        <taxon>Bacillati</taxon>
        <taxon>Bacillota</taxon>
        <taxon>Bacilli</taxon>
        <taxon>Bacillales</taxon>
        <taxon>Paenibacillaceae</taxon>
        <taxon>Paenibacillus</taxon>
    </lineage>
</organism>
<dbReference type="GeneID" id="64218524"/>
<evidence type="ECO:0000313" key="3">
    <source>
        <dbReference type="Proteomes" id="UP000239833"/>
    </source>
</evidence>
<keyword evidence="1" id="KW-0812">Transmembrane</keyword>
<dbReference type="AlphaFoldDB" id="A0A2L1UCQ9"/>
<feature type="transmembrane region" description="Helical" evidence="1">
    <location>
        <begin position="81"/>
        <end position="100"/>
    </location>
</feature>
<keyword evidence="1" id="KW-1133">Transmembrane helix</keyword>
<feature type="transmembrane region" description="Helical" evidence="1">
    <location>
        <begin position="12"/>
        <end position="34"/>
    </location>
</feature>
<dbReference type="PANTHER" id="PTHR35337:SF1">
    <property type="entry name" value="SLR1478 PROTEIN"/>
    <property type="match status" value="1"/>
</dbReference>
<sequence length="179" mass="19552">MMGQLLVRWRRLFLLSVAFYATGIIIGVLSVSFIDDPSFTPNESNTWDVFRNNVAVGMLIIISGLITGGILSSLIMIVNGYIIGFTIIGVISSNGIKPIMEGLFPHFLPESIAFLLCSTMGFGFGKYFLSYLIGIEHSKAEVKGALKDYMVMSVLFILLLLIASIIEANISTVMIKADS</sequence>
<dbReference type="InterPro" id="IPR002798">
    <property type="entry name" value="SpoIIM-like"/>
</dbReference>
<dbReference type="Pfam" id="PF01944">
    <property type="entry name" value="SpoIIM"/>
    <property type="match status" value="1"/>
</dbReference>
<protein>
    <recommendedName>
        <fullName evidence="4">Stage II sporulation protein M</fullName>
    </recommendedName>
</protein>
<feature type="transmembrane region" description="Helical" evidence="1">
    <location>
        <begin position="112"/>
        <end position="133"/>
    </location>
</feature>
<evidence type="ECO:0000256" key="1">
    <source>
        <dbReference type="SAM" id="Phobius"/>
    </source>
</evidence>
<dbReference type="RefSeq" id="WP_077997303.1">
    <property type="nucleotide sequence ID" value="NZ_CP019655.1"/>
</dbReference>
<keyword evidence="1" id="KW-0472">Membrane</keyword>
<gene>
    <name evidence="2" type="ORF">ERICIII_01759</name>
</gene>
<feature type="transmembrane region" description="Helical" evidence="1">
    <location>
        <begin position="54"/>
        <end position="74"/>
    </location>
</feature>
<accession>A0A2L1UCQ9</accession>
<dbReference type="EMBL" id="CP019655">
    <property type="protein sequence ID" value="AVF25937.1"/>
    <property type="molecule type" value="Genomic_DNA"/>
</dbReference>
<proteinExistence type="predicted"/>
<dbReference type="PANTHER" id="PTHR35337">
    <property type="entry name" value="SLR1478 PROTEIN"/>
    <property type="match status" value="1"/>
</dbReference>
<evidence type="ECO:0008006" key="4">
    <source>
        <dbReference type="Google" id="ProtNLM"/>
    </source>
</evidence>
<name>A0A2L1UCQ9_9BACL</name>
<evidence type="ECO:0000313" key="2">
    <source>
        <dbReference type="EMBL" id="AVF25937.1"/>
    </source>
</evidence>
<feature type="transmembrane region" description="Helical" evidence="1">
    <location>
        <begin position="154"/>
        <end position="175"/>
    </location>
</feature>